<dbReference type="GO" id="GO:0003824">
    <property type="term" value="F:catalytic activity"/>
    <property type="evidence" value="ECO:0007669"/>
    <property type="project" value="InterPro"/>
</dbReference>
<dbReference type="InterPro" id="IPR011146">
    <property type="entry name" value="HIT-like"/>
</dbReference>
<proteinExistence type="predicted"/>
<sequence>MSECLFCKIRDGEIPGDIVYENDHVLAFNDINPVAPTHILIIPKEHISTLNDLEENHTQTMGELFLAAKEIASKEGLSDSGYRTVFNCNEHGQQTVFHIHLHLIGGRQMTWPPG</sequence>
<gene>
    <name evidence="2" type="ORF">METZ01_LOCUS366474</name>
</gene>
<dbReference type="PANTHER" id="PTHR23089">
    <property type="entry name" value="HISTIDINE TRIAD HIT PROTEIN"/>
    <property type="match status" value="1"/>
</dbReference>
<dbReference type="AlphaFoldDB" id="A0A382SUM1"/>
<dbReference type="CDD" id="cd01276">
    <property type="entry name" value="PKCI_related"/>
    <property type="match status" value="1"/>
</dbReference>
<reference evidence="2" key="1">
    <citation type="submission" date="2018-05" db="EMBL/GenBank/DDBJ databases">
        <authorList>
            <person name="Lanie J.A."/>
            <person name="Ng W.-L."/>
            <person name="Kazmierczak K.M."/>
            <person name="Andrzejewski T.M."/>
            <person name="Davidsen T.M."/>
            <person name="Wayne K.J."/>
            <person name="Tettelin H."/>
            <person name="Glass J.I."/>
            <person name="Rusch D."/>
            <person name="Podicherti R."/>
            <person name="Tsui H.-C.T."/>
            <person name="Winkler M.E."/>
        </authorList>
    </citation>
    <scope>NUCLEOTIDE SEQUENCE</scope>
</reference>
<dbReference type="PROSITE" id="PS00892">
    <property type="entry name" value="HIT_1"/>
    <property type="match status" value="1"/>
</dbReference>
<organism evidence="2">
    <name type="scientific">marine metagenome</name>
    <dbReference type="NCBI Taxonomy" id="408172"/>
    <lineage>
        <taxon>unclassified sequences</taxon>
        <taxon>metagenomes</taxon>
        <taxon>ecological metagenomes</taxon>
    </lineage>
</organism>
<dbReference type="SUPFAM" id="SSF54197">
    <property type="entry name" value="HIT-like"/>
    <property type="match status" value="1"/>
</dbReference>
<protein>
    <recommendedName>
        <fullName evidence="1">HIT domain-containing protein</fullName>
    </recommendedName>
</protein>
<dbReference type="PRINTS" id="PR00332">
    <property type="entry name" value="HISTRIAD"/>
</dbReference>
<name>A0A382SUM1_9ZZZZ</name>
<dbReference type="Pfam" id="PF11969">
    <property type="entry name" value="DcpS_C"/>
    <property type="match status" value="1"/>
</dbReference>
<dbReference type="InterPro" id="IPR019808">
    <property type="entry name" value="Histidine_triad_CS"/>
</dbReference>
<evidence type="ECO:0000313" key="2">
    <source>
        <dbReference type="EMBL" id="SVD13620.1"/>
    </source>
</evidence>
<feature type="domain" description="HIT" evidence="1">
    <location>
        <begin position="5"/>
        <end position="114"/>
    </location>
</feature>
<dbReference type="PROSITE" id="PS51084">
    <property type="entry name" value="HIT_2"/>
    <property type="match status" value="1"/>
</dbReference>
<dbReference type="EMBL" id="UINC01131734">
    <property type="protein sequence ID" value="SVD13620.1"/>
    <property type="molecule type" value="Genomic_DNA"/>
</dbReference>
<dbReference type="InterPro" id="IPR001310">
    <property type="entry name" value="Histidine_triad_HIT"/>
</dbReference>
<dbReference type="InterPro" id="IPR036265">
    <property type="entry name" value="HIT-like_sf"/>
</dbReference>
<dbReference type="Gene3D" id="3.30.428.10">
    <property type="entry name" value="HIT-like"/>
    <property type="match status" value="1"/>
</dbReference>
<accession>A0A382SUM1</accession>
<evidence type="ECO:0000259" key="1">
    <source>
        <dbReference type="PROSITE" id="PS51084"/>
    </source>
</evidence>